<feature type="transmembrane region" description="Helical" evidence="9">
    <location>
        <begin position="200"/>
        <end position="225"/>
    </location>
</feature>
<dbReference type="PANTHER" id="PTHR14009:SF1">
    <property type="entry name" value="MITOCHONDRIAL PROTON_CALCIUM EXCHANGER PROTEIN"/>
    <property type="match status" value="1"/>
</dbReference>
<dbReference type="InterPro" id="IPR033122">
    <property type="entry name" value="LETM1-like_RBD"/>
</dbReference>
<keyword evidence="4 9" id="KW-1133">Transmembrane helix</keyword>
<name>A0ABR3JLT9_9AGAR</name>
<keyword evidence="5 7" id="KW-0496">Mitochondrion</keyword>
<evidence type="ECO:0000313" key="12">
    <source>
        <dbReference type="Proteomes" id="UP001556367"/>
    </source>
</evidence>
<evidence type="ECO:0000256" key="9">
    <source>
        <dbReference type="SAM" id="Phobius"/>
    </source>
</evidence>
<feature type="region of interest" description="Disordered" evidence="8">
    <location>
        <begin position="37"/>
        <end position="115"/>
    </location>
</feature>
<keyword evidence="3" id="KW-0999">Mitochondrion inner membrane</keyword>
<evidence type="ECO:0000256" key="8">
    <source>
        <dbReference type="SAM" id="MobiDB-lite"/>
    </source>
</evidence>
<comment type="caution">
    <text evidence="11">The sequence shown here is derived from an EMBL/GenBank/DDBJ whole genome shotgun (WGS) entry which is preliminary data.</text>
</comment>
<reference evidence="12" key="1">
    <citation type="submission" date="2024-06" db="EMBL/GenBank/DDBJ databases">
        <title>Multi-omics analyses provide insights into the biosynthesis of the anticancer antibiotic pleurotin in Hohenbuehelia grisea.</title>
        <authorList>
            <person name="Weaver J.A."/>
            <person name="Alberti F."/>
        </authorList>
    </citation>
    <scope>NUCLEOTIDE SEQUENCE [LARGE SCALE GENOMIC DNA]</scope>
    <source>
        <strain evidence="12">T-177</strain>
    </source>
</reference>
<dbReference type="Proteomes" id="UP001556367">
    <property type="component" value="Unassembled WGS sequence"/>
</dbReference>
<sequence>MLRPALHTSFAVHAARRPRQLSHVYRYSLILRSLSSEAPTSTHHKDAQRAPVPPGSSSPTASTQRKPKYELGPGPIKPKKPIVQQQSTTVSFQANSTPRSTKTSGSQNANASVAETTRKDLEDAEKHGIMKPPPPGAGWFRQLAHKAIELFKFYFRGVKMIFTHRKQVADIKRRIRSGGAPLTRAEFRFIHTYKDDVKKLIPFIIIVLVLEEIIPLIAIYAPFMLPSTCILPSQRARIENAKTTKAIALAAEYRDTLNQLVSRARDKATSQHPLASLDVGNGPMLLCGLMRLSTIGPDVLRRHRIKRHLQFISEDDKLLSSEAMGKHLSPGELYAALEERGIILSQTNVNEQRQLLSKWLERVSQQTDSDEISIRLASLPQTLARS</sequence>
<evidence type="ECO:0000259" key="10">
    <source>
        <dbReference type="PROSITE" id="PS51758"/>
    </source>
</evidence>
<protein>
    <recommendedName>
        <fullName evidence="10">Letm1 RBD domain-containing protein</fullName>
    </recommendedName>
</protein>
<organism evidence="11 12">
    <name type="scientific">Hohenbuehelia grisea</name>
    <dbReference type="NCBI Taxonomy" id="104357"/>
    <lineage>
        <taxon>Eukaryota</taxon>
        <taxon>Fungi</taxon>
        <taxon>Dikarya</taxon>
        <taxon>Basidiomycota</taxon>
        <taxon>Agaricomycotina</taxon>
        <taxon>Agaricomycetes</taxon>
        <taxon>Agaricomycetidae</taxon>
        <taxon>Agaricales</taxon>
        <taxon>Pleurotineae</taxon>
        <taxon>Pleurotaceae</taxon>
        <taxon>Hohenbuehelia</taxon>
    </lineage>
</organism>
<dbReference type="Pfam" id="PF07766">
    <property type="entry name" value="LETM1_RBD"/>
    <property type="match status" value="1"/>
</dbReference>
<evidence type="ECO:0000256" key="5">
    <source>
        <dbReference type="ARBA" id="ARBA00023128"/>
    </source>
</evidence>
<evidence type="ECO:0000256" key="7">
    <source>
        <dbReference type="PROSITE-ProRule" id="PRU01094"/>
    </source>
</evidence>
<evidence type="ECO:0000256" key="6">
    <source>
        <dbReference type="ARBA" id="ARBA00023136"/>
    </source>
</evidence>
<dbReference type="PROSITE" id="PS51758">
    <property type="entry name" value="LETM1_RBD"/>
    <property type="match status" value="1"/>
</dbReference>
<accession>A0ABR3JLT9</accession>
<evidence type="ECO:0000256" key="4">
    <source>
        <dbReference type="ARBA" id="ARBA00022989"/>
    </source>
</evidence>
<dbReference type="InterPro" id="IPR044202">
    <property type="entry name" value="LETM1/MDM38-like"/>
</dbReference>
<keyword evidence="6 9" id="KW-0472">Membrane</keyword>
<evidence type="ECO:0000256" key="3">
    <source>
        <dbReference type="ARBA" id="ARBA00022792"/>
    </source>
</evidence>
<dbReference type="PANTHER" id="PTHR14009">
    <property type="entry name" value="LEUCINE ZIPPER-EF-HAND CONTAINING TRANSMEMBRANE PROTEIN"/>
    <property type="match status" value="1"/>
</dbReference>
<dbReference type="EMBL" id="JASNQZ010000006">
    <property type="protein sequence ID" value="KAL0956080.1"/>
    <property type="molecule type" value="Genomic_DNA"/>
</dbReference>
<gene>
    <name evidence="11" type="ORF">HGRIS_002249</name>
</gene>
<keyword evidence="2 9" id="KW-0812">Transmembrane</keyword>
<evidence type="ECO:0000256" key="2">
    <source>
        <dbReference type="ARBA" id="ARBA00022692"/>
    </source>
</evidence>
<proteinExistence type="predicted"/>
<comment type="subcellular location">
    <subcellularLocation>
        <location evidence="1">Mitochondrion inner membrane</location>
        <topology evidence="1">Single-pass membrane protein</topology>
    </subcellularLocation>
</comment>
<feature type="compositionally biased region" description="Polar residues" evidence="8">
    <location>
        <begin position="83"/>
        <end position="115"/>
    </location>
</feature>
<evidence type="ECO:0000313" key="11">
    <source>
        <dbReference type="EMBL" id="KAL0956080.1"/>
    </source>
</evidence>
<keyword evidence="12" id="KW-1185">Reference proteome</keyword>
<feature type="domain" description="Letm1 RBD" evidence="10">
    <location>
        <begin position="199"/>
        <end position="386"/>
    </location>
</feature>
<evidence type="ECO:0000256" key="1">
    <source>
        <dbReference type="ARBA" id="ARBA00004434"/>
    </source>
</evidence>